<evidence type="ECO:0000313" key="2">
    <source>
        <dbReference type="Proteomes" id="UP000190286"/>
    </source>
</evidence>
<evidence type="ECO:0008006" key="3">
    <source>
        <dbReference type="Google" id="ProtNLM"/>
    </source>
</evidence>
<dbReference type="STRING" id="745368.SAMN02745178_00376"/>
<dbReference type="Pfam" id="PF18907">
    <property type="entry name" value="DUF5662"/>
    <property type="match status" value="1"/>
</dbReference>
<gene>
    <name evidence="1" type="ORF">SAMN02745178_00376</name>
</gene>
<organism evidence="1 2">
    <name type="scientific">Gemmiger formicilis</name>
    <dbReference type="NCBI Taxonomy" id="745368"/>
    <lineage>
        <taxon>Bacteria</taxon>
        <taxon>Bacillati</taxon>
        <taxon>Bacillota</taxon>
        <taxon>Clostridia</taxon>
        <taxon>Eubacteriales</taxon>
        <taxon>Gemmiger</taxon>
    </lineage>
</organism>
<protein>
    <recommendedName>
        <fullName evidence="3">Catalase</fullName>
    </recommendedName>
</protein>
<dbReference type="AlphaFoldDB" id="A0A1T4WD31"/>
<sequence length="179" mass="21138">MWHPIKHYKTIRHHKMLVMKNCFRCGLYWQGLTHDLSKLAPVEFWAGAKYWQGTCSPNNAQRQAEGYSAAWLHHKGRNKHHLEYWIDYAPDGDHAMAGMRMPARYVAEMVCDRIAASKNYKGDKYTDAAAWEYYDRSRDHYILHPETRKELETCLLILRDEGEDACFRYIRTELLGKKA</sequence>
<dbReference type="InterPro" id="IPR043721">
    <property type="entry name" value="DUF5662"/>
</dbReference>
<proteinExistence type="predicted"/>
<keyword evidence="2" id="KW-1185">Reference proteome</keyword>
<dbReference type="EMBL" id="FUYF01000002">
    <property type="protein sequence ID" value="SKA75200.1"/>
    <property type="molecule type" value="Genomic_DNA"/>
</dbReference>
<name>A0A1T4WD31_9FIRM</name>
<dbReference type="Proteomes" id="UP000190286">
    <property type="component" value="Unassembled WGS sequence"/>
</dbReference>
<reference evidence="1 2" key="1">
    <citation type="submission" date="2017-02" db="EMBL/GenBank/DDBJ databases">
        <authorList>
            <person name="Peterson S.W."/>
        </authorList>
    </citation>
    <scope>NUCLEOTIDE SEQUENCE [LARGE SCALE GENOMIC DNA]</scope>
    <source>
        <strain evidence="1 2">ATCC 27749</strain>
    </source>
</reference>
<accession>A0A1T4WD31</accession>
<evidence type="ECO:0000313" key="1">
    <source>
        <dbReference type="EMBL" id="SKA75200.1"/>
    </source>
</evidence>